<feature type="compositionally biased region" description="Polar residues" evidence="1">
    <location>
        <begin position="124"/>
        <end position="139"/>
    </location>
</feature>
<dbReference type="Pfam" id="PF13559">
    <property type="entry name" value="DUF4129"/>
    <property type="match status" value="1"/>
</dbReference>
<protein>
    <recommendedName>
        <fullName evidence="3">Protein-glutamine gamma-glutamyltransferase-like C-terminal domain-containing protein</fullName>
    </recommendedName>
</protein>
<dbReference type="RefSeq" id="WP_049955172.1">
    <property type="nucleotide sequence ID" value="NZ_CP007059.1"/>
</dbReference>
<geneLocation type="plasmid" evidence="5">
    <name>3</name>
</geneLocation>
<dbReference type="EMBL" id="CP007059">
    <property type="protein sequence ID" value="AHG02379.1"/>
    <property type="molecule type" value="Genomic_DNA"/>
</dbReference>
<feature type="region of interest" description="Disordered" evidence="1">
    <location>
        <begin position="198"/>
        <end position="224"/>
    </location>
</feature>
<reference evidence="4 5" key="1">
    <citation type="submission" date="2014-01" db="EMBL/GenBank/DDBJ databases">
        <authorList>
            <consortium name="DOE Joint Genome Institute"/>
            <person name="Anderson I."/>
            <person name="Huntemann M."/>
            <person name="Han J."/>
            <person name="Chen A."/>
            <person name="Kyrpides N."/>
            <person name="Mavromatis K."/>
            <person name="Markowitz V."/>
            <person name="Palaniappan K."/>
            <person name="Ivanova N."/>
            <person name="Schaumberg A."/>
            <person name="Pati A."/>
            <person name="Liolios K."/>
            <person name="Nordberg H.P."/>
            <person name="Cantor M.N."/>
            <person name="Hua S.X."/>
            <person name="Woyke T."/>
        </authorList>
    </citation>
    <scope>NUCLEOTIDE SEQUENCE [LARGE SCALE GENOMIC DNA]</scope>
    <source>
        <strain evidence="4 5">XH-48</strain>
        <plasmid evidence="5">3</plasmid>
    </source>
</reference>
<dbReference type="KEGG" id="hlr:HALLA_20970"/>
<feature type="transmembrane region" description="Helical" evidence="2">
    <location>
        <begin position="80"/>
        <end position="104"/>
    </location>
</feature>
<name>W0JV15_9EURY</name>
<keyword evidence="2" id="KW-1133">Transmembrane helix</keyword>
<evidence type="ECO:0000256" key="2">
    <source>
        <dbReference type="SAM" id="Phobius"/>
    </source>
</evidence>
<evidence type="ECO:0000256" key="1">
    <source>
        <dbReference type="SAM" id="MobiDB-lite"/>
    </source>
</evidence>
<dbReference type="OrthoDB" id="206550at2157"/>
<dbReference type="AlphaFoldDB" id="W0JV15"/>
<dbReference type="InterPro" id="IPR025403">
    <property type="entry name" value="TgpA-like_C"/>
</dbReference>
<evidence type="ECO:0000313" key="5">
    <source>
        <dbReference type="Proteomes" id="UP000019024"/>
    </source>
</evidence>
<organism evidence="4 5">
    <name type="scientific">Halostagnicola larsenii XH-48</name>
    <dbReference type="NCBI Taxonomy" id="797299"/>
    <lineage>
        <taxon>Archaea</taxon>
        <taxon>Methanobacteriati</taxon>
        <taxon>Methanobacteriota</taxon>
        <taxon>Stenosarchaea group</taxon>
        <taxon>Halobacteria</taxon>
        <taxon>Halobacteriales</taxon>
        <taxon>Natrialbaceae</taxon>
        <taxon>Halostagnicola</taxon>
    </lineage>
</organism>
<feature type="domain" description="Protein-glutamine gamma-glutamyltransferase-like C-terminal" evidence="3">
    <location>
        <begin position="151"/>
        <end position="217"/>
    </location>
</feature>
<keyword evidence="5" id="KW-1185">Reference proteome</keyword>
<feature type="region of interest" description="Disordered" evidence="1">
    <location>
        <begin position="123"/>
        <end position="148"/>
    </location>
</feature>
<sequence length="224" mass="23976">MRRARLLPLITTLFAILVLATAAPVLDSTAISSPYDVSVNTDAGASGLSFMAIMLLFVSAFVEFVFGVELEQIGLGGASGVSGGLLPFVVPLLVVGFVIGAFYLASRRFAYSPTGAVLSHLLDQPQSEGSTSRPSTSETWPPAEPDPGVAEAWAKMTASVDLERPTARTPMEWAEEAIDDGLDADAVDDLTSTFRDVQYGENAETPEHRRRANRALDQLEDDIE</sequence>
<keyword evidence="4" id="KW-0614">Plasmid</keyword>
<evidence type="ECO:0000313" key="4">
    <source>
        <dbReference type="EMBL" id="AHG02379.1"/>
    </source>
</evidence>
<keyword evidence="2" id="KW-0812">Transmembrane</keyword>
<proteinExistence type="predicted"/>
<accession>W0JV15</accession>
<dbReference type="eggNOG" id="arCOG02170">
    <property type="taxonomic scope" value="Archaea"/>
</dbReference>
<dbReference type="HOGENOM" id="CLU_1232737_0_0_2"/>
<keyword evidence="2" id="KW-0472">Membrane</keyword>
<dbReference type="GeneID" id="25147706"/>
<feature type="transmembrane region" description="Helical" evidence="2">
    <location>
        <begin position="46"/>
        <end position="68"/>
    </location>
</feature>
<evidence type="ECO:0000259" key="3">
    <source>
        <dbReference type="Pfam" id="PF13559"/>
    </source>
</evidence>
<dbReference type="Proteomes" id="UP000019024">
    <property type="component" value="Plasmid unnamed4"/>
</dbReference>
<gene>
    <name evidence="4" type="ORF">HALLA_20970</name>
</gene>